<feature type="transmembrane region" description="Helical" evidence="8">
    <location>
        <begin position="251"/>
        <end position="272"/>
    </location>
</feature>
<keyword evidence="10" id="KW-1185">Reference proteome</keyword>
<evidence type="ECO:0000256" key="3">
    <source>
        <dbReference type="ARBA" id="ARBA00022448"/>
    </source>
</evidence>
<evidence type="ECO:0000313" key="10">
    <source>
        <dbReference type="Proteomes" id="UP000321901"/>
    </source>
</evidence>
<comment type="caution">
    <text evidence="9">The sequence shown here is derived from an EMBL/GenBank/DDBJ whole genome shotgun (WGS) entry which is preliminary data.</text>
</comment>
<organism evidence="9 10">
    <name type="scientific">Sporosarcina luteola</name>
    <dbReference type="NCBI Taxonomy" id="582850"/>
    <lineage>
        <taxon>Bacteria</taxon>
        <taxon>Bacillati</taxon>
        <taxon>Bacillota</taxon>
        <taxon>Bacilli</taxon>
        <taxon>Bacillales</taxon>
        <taxon>Caryophanaceae</taxon>
        <taxon>Sporosarcina</taxon>
    </lineage>
</organism>
<evidence type="ECO:0000256" key="1">
    <source>
        <dbReference type="ARBA" id="ARBA00004141"/>
    </source>
</evidence>
<feature type="transmembrane region" description="Helical" evidence="8">
    <location>
        <begin position="313"/>
        <end position="332"/>
    </location>
</feature>
<feature type="transmembrane region" description="Helical" evidence="8">
    <location>
        <begin position="37"/>
        <end position="55"/>
    </location>
</feature>
<dbReference type="GO" id="GO:0009847">
    <property type="term" value="P:spore germination"/>
    <property type="evidence" value="ECO:0007669"/>
    <property type="project" value="InterPro"/>
</dbReference>
<evidence type="ECO:0000256" key="6">
    <source>
        <dbReference type="ARBA" id="ARBA00022989"/>
    </source>
</evidence>
<keyword evidence="5 8" id="KW-0812">Transmembrane</keyword>
<name>A0A511Z5H0_9BACL</name>
<proteinExistence type="inferred from homology"/>
<keyword evidence="6 8" id="KW-1133">Transmembrane helix</keyword>
<dbReference type="AlphaFoldDB" id="A0A511Z5H0"/>
<feature type="transmembrane region" description="Helical" evidence="8">
    <location>
        <begin position="7"/>
        <end position="25"/>
    </location>
</feature>
<dbReference type="Proteomes" id="UP000321901">
    <property type="component" value="Unassembled WGS sequence"/>
</dbReference>
<dbReference type="EMBL" id="BJYL01000012">
    <property type="protein sequence ID" value="GEN82642.1"/>
    <property type="molecule type" value="Genomic_DNA"/>
</dbReference>
<feature type="transmembrane region" description="Helical" evidence="8">
    <location>
        <begin position="284"/>
        <end position="301"/>
    </location>
</feature>
<dbReference type="RefSeq" id="WP_147055860.1">
    <property type="nucleotide sequence ID" value="NZ_BJYL01000012.1"/>
</dbReference>
<feature type="transmembrane region" description="Helical" evidence="8">
    <location>
        <begin position="93"/>
        <end position="115"/>
    </location>
</feature>
<evidence type="ECO:0008006" key="11">
    <source>
        <dbReference type="Google" id="ProtNLM"/>
    </source>
</evidence>
<protein>
    <recommendedName>
        <fullName evidence="11">Spore germination protein</fullName>
    </recommendedName>
</protein>
<keyword evidence="3" id="KW-0813">Transport</keyword>
<evidence type="ECO:0000256" key="8">
    <source>
        <dbReference type="SAM" id="Phobius"/>
    </source>
</evidence>
<feature type="transmembrane region" description="Helical" evidence="8">
    <location>
        <begin position="67"/>
        <end position="87"/>
    </location>
</feature>
<dbReference type="Pfam" id="PF03845">
    <property type="entry name" value="Spore_permease"/>
    <property type="match status" value="1"/>
</dbReference>
<evidence type="ECO:0000256" key="7">
    <source>
        <dbReference type="ARBA" id="ARBA00023136"/>
    </source>
</evidence>
<reference evidence="9 10" key="1">
    <citation type="submission" date="2019-07" db="EMBL/GenBank/DDBJ databases">
        <title>Whole genome shotgun sequence of Sporosarcina luteola NBRC 105378.</title>
        <authorList>
            <person name="Hosoyama A."/>
            <person name="Uohara A."/>
            <person name="Ohji S."/>
            <person name="Ichikawa N."/>
        </authorList>
    </citation>
    <scope>NUCLEOTIDE SEQUENCE [LARGE SCALE GENOMIC DNA]</scope>
    <source>
        <strain evidence="9 10">NBRC 105378</strain>
    </source>
</reference>
<dbReference type="PANTHER" id="PTHR34975:SF2">
    <property type="entry name" value="SPORE GERMINATION PROTEIN A2"/>
    <property type="match status" value="1"/>
</dbReference>
<feature type="transmembrane region" description="Helical" evidence="8">
    <location>
        <begin position="164"/>
        <end position="184"/>
    </location>
</feature>
<keyword evidence="4" id="KW-0309">Germination</keyword>
<evidence type="ECO:0000313" key="9">
    <source>
        <dbReference type="EMBL" id="GEN82642.1"/>
    </source>
</evidence>
<dbReference type="PANTHER" id="PTHR34975">
    <property type="entry name" value="SPORE GERMINATION PROTEIN A2"/>
    <property type="match status" value="1"/>
</dbReference>
<evidence type="ECO:0000256" key="5">
    <source>
        <dbReference type="ARBA" id="ARBA00022692"/>
    </source>
</evidence>
<sequence>MFTLSRVQFFLFLFIIQTGTVFISFQSRFIMASDHNAWVIFIFAGSLHYVQLLLFEKFHKRFNPGKAVSHLYIAYWIIITISFLSYINYTLSVWIFPHTPQFITMATIVGVSLYANTRRPETIINLPIVIIPLIPIFIVFLFMSLPDLVWTRLFPLDVMEYKPLLKGLFLSQATFIGIEIFLFLRQYVKDDEQVKGKPIFIYQSIWFLFFFTTVIFVLLYFPISGLKFVTEPLLQLLKYQKVTFVERLDMFFLYIWVIWSAITVILYNFMIIHTRKIHFKNTSNRFIILLHLILVVASVYLATKDRVEIVRRAIIYIHIVFSILVPIIVILMDRREKK</sequence>
<comment type="similarity">
    <text evidence="2">Belongs to the amino acid-polyamine-organocation (APC) superfamily. Spore germination protein (SGP) (TC 2.A.3.9) family.</text>
</comment>
<feature type="transmembrane region" description="Helical" evidence="8">
    <location>
        <begin position="122"/>
        <end position="144"/>
    </location>
</feature>
<dbReference type="InterPro" id="IPR004761">
    <property type="entry name" value="Spore_GerAB"/>
</dbReference>
<evidence type="ECO:0000256" key="4">
    <source>
        <dbReference type="ARBA" id="ARBA00022544"/>
    </source>
</evidence>
<feature type="transmembrane region" description="Helical" evidence="8">
    <location>
        <begin position="205"/>
        <end position="223"/>
    </location>
</feature>
<accession>A0A511Z5H0</accession>
<dbReference type="OrthoDB" id="2446105at2"/>
<dbReference type="GO" id="GO:0016020">
    <property type="term" value="C:membrane"/>
    <property type="evidence" value="ECO:0007669"/>
    <property type="project" value="UniProtKB-SubCell"/>
</dbReference>
<comment type="subcellular location">
    <subcellularLocation>
        <location evidence="1">Membrane</location>
        <topology evidence="1">Multi-pass membrane protein</topology>
    </subcellularLocation>
</comment>
<evidence type="ECO:0000256" key="2">
    <source>
        <dbReference type="ARBA" id="ARBA00007998"/>
    </source>
</evidence>
<keyword evidence="7 8" id="KW-0472">Membrane</keyword>
<gene>
    <name evidence="9" type="ORF">SLU01_09540</name>
</gene>